<dbReference type="GO" id="GO:0003824">
    <property type="term" value="F:catalytic activity"/>
    <property type="evidence" value="ECO:0007669"/>
    <property type="project" value="InterPro"/>
</dbReference>
<reference evidence="8 9" key="1">
    <citation type="submission" date="2017-02" db="EMBL/GenBank/DDBJ databases">
        <title>Delving into the versatile metabolic prowess of the omnipresent phylum Bacteroidetes.</title>
        <authorList>
            <person name="Nobu M.K."/>
            <person name="Mei R."/>
            <person name="Narihiro T."/>
            <person name="Kuroda K."/>
            <person name="Liu W.-T."/>
        </authorList>
    </citation>
    <scope>NUCLEOTIDE SEQUENCE [LARGE SCALE GENOMIC DNA]</scope>
    <source>
        <strain evidence="8">ADurb.Bin417</strain>
    </source>
</reference>
<organism evidence="8 9">
    <name type="scientific">candidate division TA06 bacterium ADurb.Bin417</name>
    <dbReference type="NCBI Taxonomy" id="1852828"/>
    <lineage>
        <taxon>Bacteria</taxon>
        <taxon>Bacteria division TA06</taxon>
    </lineage>
</organism>
<dbReference type="PANTHER" id="PTHR32331:SF0">
    <property type="entry name" value="UPF0313 PROTEIN YGIQ"/>
    <property type="match status" value="1"/>
</dbReference>
<dbReference type="InterPro" id="IPR007197">
    <property type="entry name" value="rSAM"/>
</dbReference>
<dbReference type="InterPro" id="IPR006638">
    <property type="entry name" value="Elp3/MiaA/NifB-like_rSAM"/>
</dbReference>
<dbReference type="InterPro" id="IPR058240">
    <property type="entry name" value="rSAM_sf"/>
</dbReference>
<dbReference type="Pfam" id="PF11842">
    <property type="entry name" value="DUF3362"/>
    <property type="match status" value="1"/>
</dbReference>
<evidence type="ECO:0000313" key="8">
    <source>
        <dbReference type="EMBL" id="OPZ91884.1"/>
    </source>
</evidence>
<feature type="binding site" evidence="6">
    <location>
        <position position="304"/>
    </location>
    <ligand>
        <name>[4Fe-4S] cluster</name>
        <dbReference type="ChEBI" id="CHEBI:49883"/>
        <note>4Fe-4S-S-AdoMet</note>
    </ligand>
</feature>
<protein>
    <recommendedName>
        <fullName evidence="7">Radical SAM core domain-containing protein</fullName>
    </recommendedName>
</protein>
<dbReference type="PANTHER" id="PTHR32331">
    <property type="entry name" value="UPF0313 PROTEIN YGIQ"/>
    <property type="match status" value="1"/>
</dbReference>
<dbReference type="InterPro" id="IPR023404">
    <property type="entry name" value="rSAM_horseshoe"/>
</dbReference>
<dbReference type="Gene3D" id="3.80.30.20">
    <property type="entry name" value="tm_1862 like domain"/>
    <property type="match status" value="1"/>
</dbReference>
<dbReference type="InterPro" id="IPR013704">
    <property type="entry name" value="UPF0313_N"/>
</dbReference>
<evidence type="ECO:0000256" key="4">
    <source>
        <dbReference type="ARBA" id="ARBA00023004"/>
    </source>
</evidence>
<evidence type="ECO:0000256" key="3">
    <source>
        <dbReference type="ARBA" id="ARBA00022723"/>
    </source>
</evidence>
<dbReference type="SMART" id="SM00729">
    <property type="entry name" value="Elp3"/>
    <property type="match status" value="1"/>
</dbReference>
<evidence type="ECO:0000313" key="9">
    <source>
        <dbReference type="Proteomes" id="UP000485484"/>
    </source>
</evidence>
<evidence type="ECO:0000256" key="2">
    <source>
        <dbReference type="ARBA" id="ARBA00022691"/>
    </source>
</evidence>
<dbReference type="InterPro" id="IPR022946">
    <property type="entry name" value="UPF0313"/>
</dbReference>
<proteinExistence type="inferred from homology"/>
<feature type="binding site" evidence="6">
    <location>
        <position position="297"/>
    </location>
    <ligand>
        <name>[4Fe-4S] cluster</name>
        <dbReference type="ChEBI" id="CHEBI:49883"/>
        <note>4Fe-4S-S-AdoMet</note>
    </ligand>
</feature>
<dbReference type="SFLD" id="SFLDG01069">
    <property type="entry name" value="UPF0313"/>
    <property type="match status" value="1"/>
</dbReference>
<keyword evidence="5 6" id="KW-0411">Iron-sulfur</keyword>
<keyword evidence="3 6" id="KW-0479">Metal-binding</keyword>
<dbReference type="Proteomes" id="UP000485484">
    <property type="component" value="Unassembled WGS sequence"/>
</dbReference>
<name>A0A1V5MF48_UNCT6</name>
<dbReference type="SUPFAM" id="SSF102114">
    <property type="entry name" value="Radical SAM enzymes"/>
    <property type="match status" value="1"/>
</dbReference>
<evidence type="ECO:0000259" key="7">
    <source>
        <dbReference type="PROSITE" id="PS51918"/>
    </source>
</evidence>
<comment type="similarity">
    <text evidence="6">Belongs to the UPF0313 family.</text>
</comment>
<evidence type="ECO:0000256" key="6">
    <source>
        <dbReference type="HAMAP-Rule" id="MF_01251"/>
    </source>
</evidence>
<dbReference type="SFLD" id="SFLDG01082">
    <property type="entry name" value="B12-binding_domain_containing"/>
    <property type="match status" value="1"/>
</dbReference>
<dbReference type="SFLD" id="SFLDS00029">
    <property type="entry name" value="Radical_SAM"/>
    <property type="match status" value="1"/>
</dbReference>
<feature type="domain" description="Radical SAM core" evidence="7">
    <location>
        <begin position="283"/>
        <end position="552"/>
    </location>
</feature>
<sequence length="589" mass="64671">MRARGWSEPDILIIAGEAYVDHPAFGAALIGRCLEAAGYRVAVLPLPDWRRPESFAALGRPRLLVGITAGSLDSMLANRSPGGGRRKVDAYAPGGRPGLRPDRAAIVYANRVREVLPGVPILLGGIEASLRRLAHYDFWSDRVRRSILLDSRADWIAYGMAEAAVLEIAGRLAAGARPEAVRDVRGTVWATSDASELPPRSIILPGESEVMEDPEAFNQAFRLWYRELDPRSARPVVQPAGNRFVVQLAPPRPLTEREMDELYRLPFTRRSHPMYDRDGGVPALRTVETSVTSHRGCGGGCSFCTLAAHQGRLVQSRSPESIRDEVAGLAGRPGFSGTISDIGGPTANMYGAFCRLGSGGECRRDSCLYPAICPNFAFDHRRHLALLDSARRVKGVRHVFVGTGVRHDLVLADPDSGYLDELCRHYVGGQLKVASEHVVPGVLTLMHKPGPGSFERFRGEFEAASRRAGRRLYLVSYFISGHPGCTVEDMVGLAGYLARLGHFAEQVQEFLPLPMTLSAAMYWTGQDPLTGRPLHVARGEERRLQRALLQPADPRYRKRLEPLLRQRGKAGLLRPARAGQAAKARKRGR</sequence>
<accession>A0A1V5MF48</accession>
<gene>
    <name evidence="8" type="ORF">BWY73_00984</name>
</gene>
<dbReference type="AlphaFoldDB" id="A0A1V5MF48"/>
<dbReference type="HAMAP" id="MF_01251">
    <property type="entry name" value="UPF0313"/>
    <property type="match status" value="1"/>
</dbReference>
<dbReference type="NCBIfam" id="TIGR03904">
    <property type="entry name" value="SAM_YgiQ"/>
    <property type="match status" value="1"/>
</dbReference>
<dbReference type="EMBL" id="MWAK01000145">
    <property type="protein sequence ID" value="OPZ91884.1"/>
    <property type="molecule type" value="Genomic_DNA"/>
</dbReference>
<dbReference type="InterPro" id="IPR024560">
    <property type="entry name" value="UPF0313_C"/>
</dbReference>
<evidence type="ECO:0000256" key="1">
    <source>
        <dbReference type="ARBA" id="ARBA00022485"/>
    </source>
</evidence>
<keyword evidence="2 6" id="KW-0949">S-adenosyl-L-methionine</keyword>
<comment type="cofactor">
    <cofactor evidence="6">
        <name>[4Fe-4S] cluster</name>
        <dbReference type="ChEBI" id="CHEBI:49883"/>
    </cofactor>
    <text evidence="6">Binds 1 [4Fe-4S] cluster. The cluster is coordinated with 3 cysteines and an exchangeable S-adenosyl-L-methionine.</text>
</comment>
<keyword evidence="4 6" id="KW-0408">Iron</keyword>
<dbReference type="GO" id="GO:0005506">
    <property type="term" value="F:iron ion binding"/>
    <property type="evidence" value="ECO:0007669"/>
    <property type="project" value="UniProtKB-UniRule"/>
</dbReference>
<dbReference type="PROSITE" id="PS51918">
    <property type="entry name" value="RADICAL_SAM"/>
    <property type="match status" value="1"/>
</dbReference>
<feature type="binding site" evidence="6">
    <location>
        <position position="301"/>
    </location>
    <ligand>
        <name>[4Fe-4S] cluster</name>
        <dbReference type="ChEBI" id="CHEBI:49883"/>
        <note>4Fe-4S-S-AdoMet</note>
    </ligand>
</feature>
<evidence type="ECO:0000256" key="5">
    <source>
        <dbReference type="ARBA" id="ARBA00023014"/>
    </source>
</evidence>
<comment type="caution">
    <text evidence="8">The sequence shown here is derived from an EMBL/GenBank/DDBJ whole genome shotgun (WGS) entry which is preliminary data.</text>
</comment>
<dbReference type="Pfam" id="PF08497">
    <property type="entry name" value="Radical_SAM_N"/>
    <property type="match status" value="1"/>
</dbReference>
<dbReference type="GO" id="GO:0051539">
    <property type="term" value="F:4 iron, 4 sulfur cluster binding"/>
    <property type="evidence" value="ECO:0007669"/>
    <property type="project" value="UniProtKB-KW"/>
</dbReference>
<keyword evidence="1 6" id="KW-0004">4Fe-4S</keyword>